<dbReference type="InParanoid" id="A0A3G9JM68"/>
<dbReference type="EMBL" id="AP019309">
    <property type="protein sequence ID" value="BBH25288.1"/>
    <property type="molecule type" value="Genomic_DNA"/>
</dbReference>
<dbReference type="InterPro" id="IPR013780">
    <property type="entry name" value="Glyco_hydro_b"/>
</dbReference>
<dbReference type="Pfam" id="PF00128">
    <property type="entry name" value="Alpha-amylase"/>
    <property type="match status" value="1"/>
</dbReference>
<dbReference type="Gene3D" id="3.90.400.10">
    <property type="entry name" value="Oligo-1,6-glucosidase, Domain 2"/>
    <property type="match status" value="1"/>
</dbReference>
<dbReference type="SUPFAM" id="SSF51445">
    <property type="entry name" value="(Trans)glycosidases"/>
    <property type="match status" value="1"/>
</dbReference>
<feature type="compositionally biased region" description="Basic and acidic residues" evidence="1">
    <location>
        <begin position="690"/>
        <end position="722"/>
    </location>
</feature>
<dbReference type="GO" id="GO:0047669">
    <property type="term" value="F:amylosucrase activity"/>
    <property type="evidence" value="ECO:0007669"/>
    <property type="project" value="InterPro"/>
</dbReference>
<dbReference type="KEGG" id="ebm:SG0102_02220"/>
<feature type="region of interest" description="Disordered" evidence="1">
    <location>
        <begin position="690"/>
        <end position="770"/>
    </location>
</feature>
<accession>A0A3G9JM68</accession>
<dbReference type="Proteomes" id="UP000268059">
    <property type="component" value="Chromosome"/>
</dbReference>
<feature type="compositionally biased region" description="Basic and acidic residues" evidence="1">
    <location>
        <begin position="729"/>
        <end position="738"/>
    </location>
</feature>
<keyword evidence="4" id="KW-1185">Reference proteome</keyword>
<feature type="domain" description="Glycosyl hydrolase family 13 catalytic" evidence="2">
    <location>
        <begin position="77"/>
        <end position="532"/>
    </location>
</feature>
<evidence type="ECO:0000256" key="1">
    <source>
        <dbReference type="SAM" id="MobiDB-lite"/>
    </source>
</evidence>
<proteinExistence type="predicted"/>
<dbReference type="SUPFAM" id="SSF51011">
    <property type="entry name" value="Glycosyl hydrolase domain"/>
    <property type="match status" value="1"/>
</dbReference>
<dbReference type="PANTHER" id="PTHR10357">
    <property type="entry name" value="ALPHA-AMYLASE FAMILY MEMBER"/>
    <property type="match status" value="1"/>
</dbReference>
<organism evidence="3 4">
    <name type="scientific">Intestinibaculum porci</name>
    <dbReference type="NCBI Taxonomy" id="2487118"/>
    <lineage>
        <taxon>Bacteria</taxon>
        <taxon>Bacillati</taxon>
        <taxon>Bacillota</taxon>
        <taxon>Erysipelotrichia</taxon>
        <taxon>Erysipelotrichales</taxon>
        <taxon>Erysipelotrichaceae</taxon>
        <taxon>Intestinibaculum</taxon>
    </lineage>
</organism>
<dbReference type="Gene3D" id="2.60.40.1180">
    <property type="entry name" value="Golgi alpha-mannosidase II"/>
    <property type="match status" value="1"/>
</dbReference>
<dbReference type="Gene3D" id="3.20.20.80">
    <property type="entry name" value="Glycosidases"/>
    <property type="match status" value="1"/>
</dbReference>
<name>A0A3G9JM68_9FIRM</name>
<dbReference type="InterPro" id="IPR045857">
    <property type="entry name" value="O16G_dom_2"/>
</dbReference>
<dbReference type="InterPro" id="IPR044077">
    <property type="entry name" value="Amylosucrase"/>
</dbReference>
<dbReference type="AlphaFoldDB" id="A0A3G9JM68"/>
<dbReference type="GO" id="GO:0005975">
    <property type="term" value="P:carbohydrate metabolic process"/>
    <property type="evidence" value="ECO:0007669"/>
    <property type="project" value="InterPro"/>
</dbReference>
<reference evidence="3 4" key="1">
    <citation type="submission" date="2018-11" db="EMBL/GenBank/DDBJ databases">
        <title>Novel Erysipelotrichaceae bacterium isolated from small intestine of a swine.</title>
        <authorList>
            <person name="Kim J.S."/>
            <person name="Choe H."/>
            <person name="Lee Y.R."/>
            <person name="Kim K.M."/>
            <person name="Park D.S."/>
        </authorList>
    </citation>
    <scope>NUCLEOTIDE SEQUENCE [LARGE SCALE GENOMIC DNA]</scope>
    <source>
        <strain evidence="3 4">SG0102</strain>
    </source>
</reference>
<dbReference type="SMART" id="SM00642">
    <property type="entry name" value="Aamy"/>
    <property type="match status" value="1"/>
</dbReference>
<dbReference type="CDD" id="cd11324">
    <property type="entry name" value="AmyAc_Amylosucrase"/>
    <property type="match status" value="1"/>
</dbReference>
<gene>
    <name evidence="3" type="ORF">SG0102_02220</name>
</gene>
<evidence type="ECO:0000313" key="3">
    <source>
        <dbReference type="EMBL" id="BBH25288.1"/>
    </source>
</evidence>
<dbReference type="RefSeq" id="WP_231999832.1">
    <property type="nucleotide sequence ID" value="NZ_AP019309.1"/>
</dbReference>
<dbReference type="InterPro" id="IPR017853">
    <property type="entry name" value="GH"/>
</dbReference>
<feature type="compositionally biased region" description="Basic residues" evidence="1">
    <location>
        <begin position="749"/>
        <end position="770"/>
    </location>
</feature>
<dbReference type="InterPro" id="IPR006047">
    <property type="entry name" value="GH13_cat_dom"/>
</dbReference>
<evidence type="ECO:0000313" key="4">
    <source>
        <dbReference type="Proteomes" id="UP000268059"/>
    </source>
</evidence>
<dbReference type="Gene3D" id="1.10.1740.10">
    <property type="match status" value="1"/>
</dbReference>
<dbReference type="PANTHER" id="PTHR10357:SF213">
    <property type="entry name" value="ALPHA AMYLASE CATALYTIC REGION"/>
    <property type="match status" value="1"/>
</dbReference>
<evidence type="ECO:0000259" key="2">
    <source>
        <dbReference type="SMART" id="SM00642"/>
    </source>
</evidence>
<sequence>MIDPNWEPEFKERLEKNYDELKWLYAEIYNNNEQAFNYFCSMLHQYYQERSPELKEWDEAREAVPDWYRGNDMVGELMYTQCFNKNLKGVKEKLPYLKECHINYLHLMPLLQSPKDRSDGGYAVSDFRKVQPELGTMEDLADLASECHKNGMSVCLDFVMNHTSEDHEWAVRARRGEKEYQDRYFFFDNWNIPDEFEKTVPQVFPTTAPGNFSWCEEAQKVVMTTFYPYQWDLNYANPTVFNDMTANMLFLCNHGVDIIRLDAVPYIWKTLGTNCRNLPQVHTLVRIMHIAADIVCPGTLLLGEVVMEPSKVVPYFGTVEKPECQMLYNVTTMCTTWHTVATKDVRLLRHQMESVFALPKQYTFLNYLRCHDDIGWGLDFDFLRQFGIEEVSHKKFLNDYFKGALWESQSRGELYNDDPRLGDARMCGTTASLCGIEAAVYEDNKWKLKMAVDLDITLHAFLFTQSGIPVLYSGDEIGQLNDYTYHDDPVKWDDSRYLHRGNLNWEHVAMRNDLSTRQGQVYQAIKRLIEIRASYDVFDSNADTWIVEPWNDHILGIGRYYNDQKLIALFNFADDEQTAWINEEEDYVELMTGRMMEAKAVNMPPHSFVWLLHDFNPKSIKEEAPDFEAIKKMEAQRAADEAQEAKRVAEAAAKRAAEKEAAAARAEAEARELEAQRKEKEAAIAKAKAEDAAKKKAEAEKAKKLEEEAKARVEAEEKEKAAKLAAQAEVEKAKKETAKPAAKAAPKATAKKKTAAKKPRSSTTKRKARK</sequence>
<protein>
    <submittedName>
        <fullName evidence="3">Amylosucrase</fullName>
    </submittedName>
</protein>
<feature type="compositionally biased region" description="Low complexity" evidence="1">
    <location>
        <begin position="739"/>
        <end position="748"/>
    </location>
</feature>